<dbReference type="SUPFAM" id="SSF52467">
    <property type="entry name" value="DHS-like NAD/FAD-binding domain"/>
    <property type="match status" value="1"/>
</dbReference>
<dbReference type="Pfam" id="PF02776">
    <property type="entry name" value="TPP_enzyme_N"/>
    <property type="match status" value="1"/>
</dbReference>
<feature type="domain" description="Thiamine pyrophosphate enzyme N-terminal TPP-binding" evidence="4">
    <location>
        <begin position="5"/>
        <end position="121"/>
    </location>
</feature>
<dbReference type="InterPro" id="IPR011766">
    <property type="entry name" value="TPP_enzyme_TPP-bd"/>
</dbReference>
<feature type="domain" description="Thiamine pyrophosphate enzyme TPP-binding" evidence="3">
    <location>
        <begin position="415"/>
        <end position="586"/>
    </location>
</feature>
<dbReference type="Gene3D" id="3.40.50.1220">
    <property type="entry name" value="TPP-binding domain"/>
    <property type="match status" value="1"/>
</dbReference>
<gene>
    <name evidence="5" type="ORF">GTA08_BOTSDO04293</name>
</gene>
<dbReference type="EMBL" id="WWBZ02000022">
    <property type="protein sequence ID" value="KAF4307733.1"/>
    <property type="molecule type" value="Genomic_DNA"/>
</dbReference>
<dbReference type="CDD" id="cd07035">
    <property type="entry name" value="TPP_PYR_POX_like"/>
    <property type="match status" value="1"/>
</dbReference>
<evidence type="ECO:0000256" key="2">
    <source>
        <dbReference type="ARBA" id="ARBA00023052"/>
    </source>
</evidence>
<dbReference type="InterPro" id="IPR045229">
    <property type="entry name" value="TPP_enz"/>
</dbReference>
<dbReference type="GO" id="GO:0009097">
    <property type="term" value="P:isoleucine biosynthetic process"/>
    <property type="evidence" value="ECO:0007669"/>
    <property type="project" value="TreeGrafter"/>
</dbReference>
<sequence length="602" mass="63603">MQPHTVADIFLESLALAGVDYLFTVLGSDHPSIIEAYTRRKEEGKVWPRLLIFLHEFVALSAADGFARLTKRPQCVIVHVDVGTAALGQGLHNASSGRAPVLIFAGQAPLTLNGELPGSRSEHVQWYQDIPNQPALLAPYARYAAELKHAAHTHALVSRALRMSCTASPGPTYLTAAREVLAAAAATPLPLPSTPPAALHPSLGALAPSAVETIGAALLAAQHPLVVTGYLGRSGAAVAALVALADALAGRLRVFDAEFREVSFPAGHRASVTRATGAAAAVRAADVVLLLDVDVPWIPARVRPERAGARVFHVDVDPRKERMGLFDVGAEGTWGAECEVAVAQLVGYVKGRLEGRGGGSGEERWAELGRLHEEGVRVLDGRAAPRADGRLSAAYLFRTLRRLLPADTVWVSDVVTNQVTLSEQLRLDVPGTNFTKGGSGLGWSGGAAIGIKLATELYDTARERPCVNRREEGGAGNGRFVCSITGDGSFVFGAPSAVYWAQYQHKTPFLTVVVNNGGWKATRSCINDVHPDGLAAKTSDQGLGIDLRADGPDYLGIAKAAAGGNLVTERVQTVEELEEAIKRLAKEVLERGVGAVLEAIVA</sequence>
<evidence type="ECO:0000259" key="4">
    <source>
        <dbReference type="Pfam" id="PF02776"/>
    </source>
</evidence>
<evidence type="ECO:0000256" key="1">
    <source>
        <dbReference type="ARBA" id="ARBA00007812"/>
    </source>
</evidence>
<dbReference type="GO" id="GO:0005739">
    <property type="term" value="C:mitochondrion"/>
    <property type="evidence" value="ECO:0007669"/>
    <property type="project" value="TreeGrafter"/>
</dbReference>
<keyword evidence="2" id="KW-0786">Thiamine pyrophosphate</keyword>
<dbReference type="GO" id="GO:0050660">
    <property type="term" value="F:flavin adenine dinucleotide binding"/>
    <property type="evidence" value="ECO:0007669"/>
    <property type="project" value="TreeGrafter"/>
</dbReference>
<dbReference type="Pfam" id="PF02775">
    <property type="entry name" value="TPP_enzyme_C"/>
    <property type="match status" value="1"/>
</dbReference>
<dbReference type="InterPro" id="IPR012001">
    <property type="entry name" value="Thiamin_PyroP_enz_TPP-bd_dom"/>
</dbReference>
<dbReference type="SUPFAM" id="SSF52518">
    <property type="entry name" value="Thiamin diphosphate-binding fold (THDP-binding)"/>
    <property type="match status" value="2"/>
</dbReference>
<organism evidence="5 6">
    <name type="scientific">Botryosphaeria dothidea</name>
    <dbReference type="NCBI Taxonomy" id="55169"/>
    <lineage>
        <taxon>Eukaryota</taxon>
        <taxon>Fungi</taxon>
        <taxon>Dikarya</taxon>
        <taxon>Ascomycota</taxon>
        <taxon>Pezizomycotina</taxon>
        <taxon>Dothideomycetes</taxon>
        <taxon>Dothideomycetes incertae sedis</taxon>
        <taxon>Botryosphaeriales</taxon>
        <taxon>Botryosphaeriaceae</taxon>
        <taxon>Botryosphaeria</taxon>
    </lineage>
</organism>
<comment type="caution">
    <text evidence="5">The sequence shown here is derived from an EMBL/GenBank/DDBJ whole genome shotgun (WGS) entry which is preliminary data.</text>
</comment>
<dbReference type="GO" id="GO:0005948">
    <property type="term" value="C:acetolactate synthase complex"/>
    <property type="evidence" value="ECO:0007669"/>
    <property type="project" value="TreeGrafter"/>
</dbReference>
<dbReference type="InterPro" id="IPR029061">
    <property type="entry name" value="THDP-binding"/>
</dbReference>
<evidence type="ECO:0000313" key="5">
    <source>
        <dbReference type="EMBL" id="KAF4307733.1"/>
    </source>
</evidence>
<dbReference type="AlphaFoldDB" id="A0A8H4IWN1"/>
<reference evidence="5" key="1">
    <citation type="submission" date="2020-04" db="EMBL/GenBank/DDBJ databases">
        <title>Genome Assembly and Annotation of Botryosphaeria dothidea sdau 11-99, a Latent Pathogen of Apple Fruit Ring Rot in China.</title>
        <authorList>
            <person name="Yu C."/>
            <person name="Diao Y."/>
            <person name="Lu Q."/>
            <person name="Zhao J."/>
            <person name="Cui S."/>
            <person name="Peng C."/>
            <person name="He B."/>
            <person name="Liu H."/>
        </authorList>
    </citation>
    <scope>NUCLEOTIDE SEQUENCE [LARGE SCALE GENOMIC DNA]</scope>
    <source>
        <strain evidence="5">Sdau11-99</strain>
    </source>
</reference>
<dbReference type="GO" id="GO:0003984">
    <property type="term" value="F:acetolactate synthase activity"/>
    <property type="evidence" value="ECO:0007669"/>
    <property type="project" value="TreeGrafter"/>
</dbReference>
<dbReference type="Proteomes" id="UP000572817">
    <property type="component" value="Unassembled WGS sequence"/>
</dbReference>
<name>A0A8H4IWN1_9PEZI</name>
<dbReference type="PANTHER" id="PTHR18968:SF164">
    <property type="entry name" value="PYRUVATE DECARBOXYLASE"/>
    <property type="match status" value="1"/>
</dbReference>
<protein>
    <submittedName>
        <fullName evidence="5">Acetolactate synthase</fullName>
    </submittedName>
</protein>
<dbReference type="OrthoDB" id="2867507at2759"/>
<dbReference type="GO" id="GO:0009099">
    <property type="term" value="P:L-valine biosynthetic process"/>
    <property type="evidence" value="ECO:0007669"/>
    <property type="project" value="TreeGrafter"/>
</dbReference>
<evidence type="ECO:0000313" key="6">
    <source>
        <dbReference type="Proteomes" id="UP000572817"/>
    </source>
</evidence>
<keyword evidence="6" id="KW-1185">Reference proteome</keyword>
<dbReference type="PANTHER" id="PTHR18968">
    <property type="entry name" value="THIAMINE PYROPHOSPHATE ENZYMES"/>
    <property type="match status" value="1"/>
</dbReference>
<dbReference type="GO" id="GO:0030976">
    <property type="term" value="F:thiamine pyrophosphate binding"/>
    <property type="evidence" value="ECO:0007669"/>
    <property type="project" value="InterPro"/>
</dbReference>
<dbReference type="Gene3D" id="3.40.50.970">
    <property type="match status" value="2"/>
</dbReference>
<comment type="similarity">
    <text evidence="1">Belongs to the TPP enzyme family.</text>
</comment>
<evidence type="ECO:0000259" key="3">
    <source>
        <dbReference type="Pfam" id="PF02775"/>
    </source>
</evidence>
<dbReference type="InterPro" id="IPR029035">
    <property type="entry name" value="DHS-like_NAD/FAD-binding_dom"/>
</dbReference>
<proteinExistence type="inferred from homology"/>
<accession>A0A8H4IWN1</accession>